<dbReference type="GO" id="GO:0005634">
    <property type="term" value="C:nucleus"/>
    <property type="evidence" value="ECO:0007669"/>
    <property type="project" value="UniProtKB-SubCell"/>
</dbReference>
<dbReference type="AlphaFoldDB" id="A0AAN9AA14"/>
<dbReference type="PROSITE" id="PS50157">
    <property type="entry name" value="ZINC_FINGER_C2H2_2"/>
    <property type="match status" value="7"/>
</dbReference>
<feature type="domain" description="C2H2-type" evidence="13">
    <location>
        <begin position="178"/>
        <end position="205"/>
    </location>
</feature>
<comment type="caution">
    <text evidence="14">The sequence shown here is derived from an EMBL/GenBank/DDBJ whole genome shotgun (WGS) entry which is preliminary data.</text>
</comment>
<evidence type="ECO:0000313" key="15">
    <source>
        <dbReference type="EMBL" id="KAK7082755.1"/>
    </source>
</evidence>
<feature type="domain" description="C2H2-type" evidence="13">
    <location>
        <begin position="234"/>
        <end position="261"/>
    </location>
</feature>
<feature type="compositionally biased region" description="Polar residues" evidence="12">
    <location>
        <begin position="401"/>
        <end position="416"/>
    </location>
</feature>
<accession>A0AAN9AA14</accession>
<evidence type="ECO:0000256" key="12">
    <source>
        <dbReference type="SAM" id="MobiDB-lite"/>
    </source>
</evidence>
<dbReference type="FunFam" id="3.30.160.60:FF:000303">
    <property type="entry name" value="Zinc finger protein 41"/>
    <property type="match status" value="1"/>
</dbReference>
<protein>
    <recommendedName>
        <fullName evidence="13">C2H2-type domain-containing protein</fullName>
    </recommendedName>
</protein>
<dbReference type="GO" id="GO:0008270">
    <property type="term" value="F:zinc ion binding"/>
    <property type="evidence" value="ECO:0007669"/>
    <property type="project" value="UniProtKB-KW"/>
</dbReference>
<proteinExistence type="inferred from homology"/>
<comment type="similarity">
    <text evidence="2">Belongs to the krueppel C2H2-type zinc-finger protein family.</text>
</comment>
<comment type="subcellular location">
    <subcellularLocation>
        <location evidence="1">Nucleus</location>
    </subcellularLocation>
</comment>
<feature type="domain" description="C2H2-type" evidence="13">
    <location>
        <begin position="122"/>
        <end position="149"/>
    </location>
</feature>
<dbReference type="Pfam" id="PF13912">
    <property type="entry name" value="zf-C2H2_6"/>
    <property type="match status" value="1"/>
</dbReference>
<evidence type="ECO:0000256" key="4">
    <source>
        <dbReference type="ARBA" id="ARBA00022737"/>
    </source>
</evidence>
<dbReference type="EMBL" id="JAXCGZ010010317">
    <property type="protein sequence ID" value="KAK7075637.1"/>
    <property type="molecule type" value="Genomic_DNA"/>
</dbReference>
<dbReference type="EMBL" id="JAXCGZ010003896">
    <property type="protein sequence ID" value="KAK7082755.1"/>
    <property type="molecule type" value="Genomic_DNA"/>
</dbReference>
<evidence type="ECO:0000256" key="2">
    <source>
        <dbReference type="ARBA" id="ARBA00006991"/>
    </source>
</evidence>
<dbReference type="InterPro" id="IPR050758">
    <property type="entry name" value="Znf_C2H2-type"/>
</dbReference>
<gene>
    <name evidence="15" type="ORF">SK128_023877</name>
    <name evidence="14" type="ORF">SK128_026818</name>
</gene>
<name>A0AAN9AA14_HALRR</name>
<evidence type="ECO:0000256" key="3">
    <source>
        <dbReference type="ARBA" id="ARBA00022723"/>
    </source>
</evidence>
<keyword evidence="4" id="KW-0677">Repeat</keyword>
<dbReference type="FunFam" id="3.30.160.60:FF:001506">
    <property type="entry name" value="Zinc finger protein"/>
    <property type="match status" value="1"/>
</dbReference>
<keyword evidence="16" id="KW-1185">Reference proteome</keyword>
<keyword evidence="8" id="KW-0238">DNA-binding</keyword>
<sequence>MSMVPHYPGAPPIAMDVESIYVNNPPMGHPHPTHLQSQLIQPQPLAQYQPAPHPSPIMQQQQQQQLSIIPTHNALGEEEDDQDLGQIVNGEPPYQCKICGKGFAIPARLQRHHRVHTGEKPFKCEYCEKTFSVKENLNVHRRIHTKERPYKCNICGRAFEHSGKLHRHMRTHTGERPHKCEVCGKTFVQSGQLVIHMRAHTGEKPYTCEYCQKGFTCSKQLKVHIRTHTGEKPYECDVCGKTFGYNHVLKMHKMSHLGEKLYKCTLCEEFFNSRKALDRHIRDHSGSGRPRKQQQAAASMQKPEAWKPAPATAESEGENSTPPTNYSPSSSSSRESDCSDQPLTFRDFGKIPDSSKHDGINIPSPDVYNTNSNSSCPGTDNFGSRSPGYVSDDSGRGASPISDTLSPPRSPNSSGPAVTPPNIMDGPPATLGPRHMENYNMLLHRIYPGLTMPKAESSPYGNFSDMHSYNGMPGNPYEKPKYATFTSESGEKLTVPYELLLSLQGKSGQDYFQGRPFIIEQETLRRQQQQIEEHFLREETRRRREQSFIESVQRILEALIGVERLQRMGHPHTSVDDILKKTLTLMGSQPCKEPSLTPMDRVKVNLRLLLECSVPDQDMWSKFGWRGKPIEDIVSEFLNFC</sequence>
<dbReference type="Pfam" id="PF13894">
    <property type="entry name" value="zf-C2H2_4"/>
    <property type="match status" value="1"/>
</dbReference>
<evidence type="ECO:0000256" key="8">
    <source>
        <dbReference type="ARBA" id="ARBA00023125"/>
    </source>
</evidence>
<dbReference type="PANTHER" id="PTHR23234">
    <property type="entry name" value="ZNF44 PROTEIN"/>
    <property type="match status" value="1"/>
</dbReference>
<dbReference type="Gene3D" id="3.30.160.60">
    <property type="entry name" value="Classic Zinc Finger"/>
    <property type="match status" value="7"/>
</dbReference>
<evidence type="ECO:0000259" key="13">
    <source>
        <dbReference type="PROSITE" id="PS50157"/>
    </source>
</evidence>
<dbReference type="PANTHER" id="PTHR23234:SF10">
    <property type="entry name" value="RIKEN CDNA 6720489N17 GENE-RELATED"/>
    <property type="match status" value="1"/>
</dbReference>
<dbReference type="PROSITE" id="PS00028">
    <property type="entry name" value="ZINC_FINGER_C2H2_1"/>
    <property type="match status" value="7"/>
</dbReference>
<keyword evidence="6" id="KW-0862">Zinc</keyword>
<dbReference type="SUPFAM" id="SSF57667">
    <property type="entry name" value="beta-beta-alpha zinc fingers"/>
    <property type="match status" value="4"/>
</dbReference>
<feature type="domain" description="C2H2-type" evidence="13">
    <location>
        <begin position="206"/>
        <end position="233"/>
    </location>
</feature>
<feature type="compositionally biased region" description="Basic and acidic residues" evidence="12">
    <location>
        <begin position="347"/>
        <end position="359"/>
    </location>
</feature>
<keyword evidence="3" id="KW-0479">Metal-binding</keyword>
<dbReference type="FunFam" id="3.30.160.60:FF:001010">
    <property type="entry name" value="zinc finger protein 64 isoform X3"/>
    <property type="match status" value="1"/>
</dbReference>
<reference evidence="14 16" key="1">
    <citation type="submission" date="2023-11" db="EMBL/GenBank/DDBJ databases">
        <title>Halocaridina rubra genome assembly.</title>
        <authorList>
            <person name="Smith C."/>
        </authorList>
    </citation>
    <scope>NUCLEOTIDE SEQUENCE [LARGE SCALE GENOMIC DNA]</scope>
    <source>
        <strain evidence="14">EP-1</strain>
        <tissue evidence="14">Whole</tissue>
    </source>
</reference>
<feature type="compositionally biased region" description="Polar residues" evidence="12">
    <location>
        <begin position="367"/>
        <end position="384"/>
    </location>
</feature>
<feature type="region of interest" description="Disordered" evidence="12">
    <location>
        <begin position="281"/>
        <end position="430"/>
    </location>
</feature>
<dbReference type="Proteomes" id="UP001381693">
    <property type="component" value="Unassembled WGS sequence"/>
</dbReference>
<dbReference type="FunFam" id="3.30.160.60:FF:001480">
    <property type="entry name" value="Si:cabz01071911.3"/>
    <property type="match status" value="1"/>
</dbReference>
<evidence type="ECO:0000256" key="1">
    <source>
        <dbReference type="ARBA" id="ARBA00004123"/>
    </source>
</evidence>
<evidence type="ECO:0000256" key="10">
    <source>
        <dbReference type="ARBA" id="ARBA00023242"/>
    </source>
</evidence>
<evidence type="ECO:0000313" key="16">
    <source>
        <dbReference type="Proteomes" id="UP001381693"/>
    </source>
</evidence>
<evidence type="ECO:0000313" key="14">
    <source>
        <dbReference type="EMBL" id="KAK7075637.1"/>
    </source>
</evidence>
<dbReference type="SMART" id="SM00355">
    <property type="entry name" value="ZnF_C2H2"/>
    <property type="match status" value="7"/>
</dbReference>
<feature type="domain" description="C2H2-type" evidence="13">
    <location>
        <begin position="262"/>
        <end position="289"/>
    </location>
</feature>
<evidence type="ECO:0000256" key="6">
    <source>
        <dbReference type="ARBA" id="ARBA00022833"/>
    </source>
</evidence>
<feature type="domain" description="C2H2-type" evidence="13">
    <location>
        <begin position="150"/>
        <end position="177"/>
    </location>
</feature>
<dbReference type="GO" id="GO:1990837">
    <property type="term" value="F:sequence-specific double-stranded DNA binding"/>
    <property type="evidence" value="ECO:0007669"/>
    <property type="project" value="UniProtKB-ARBA"/>
</dbReference>
<dbReference type="Pfam" id="PF00096">
    <property type="entry name" value="zf-C2H2"/>
    <property type="match status" value="5"/>
</dbReference>
<evidence type="ECO:0000256" key="9">
    <source>
        <dbReference type="ARBA" id="ARBA00023163"/>
    </source>
</evidence>
<feature type="compositionally biased region" description="Low complexity" evidence="12">
    <location>
        <begin position="319"/>
        <end position="333"/>
    </location>
</feature>
<evidence type="ECO:0000256" key="7">
    <source>
        <dbReference type="ARBA" id="ARBA00023015"/>
    </source>
</evidence>
<keyword evidence="5 11" id="KW-0863">Zinc-finger</keyword>
<dbReference type="InterPro" id="IPR013087">
    <property type="entry name" value="Znf_C2H2_type"/>
</dbReference>
<keyword evidence="10" id="KW-0539">Nucleus</keyword>
<evidence type="ECO:0000256" key="11">
    <source>
        <dbReference type="PROSITE-ProRule" id="PRU00042"/>
    </source>
</evidence>
<evidence type="ECO:0000256" key="5">
    <source>
        <dbReference type="ARBA" id="ARBA00022771"/>
    </source>
</evidence>
<dbReference type="FunFam" id="3.30.160.60:FF:000997">
    <property type="entry name" value="Zinc finger and BTB domain-containing protein 11"/>
    <property type="match status" value="1"/>
</dbReference>
<keyword evidence="9" id="KW-0804">Transcription</keyword>
<keyword evidence="7" id="KW-0805">Transcription regulation</keyword>
<feature type="domain" description="C2H2-type" evidence="13">
    <location>
        <begin position="94"/>
        <end position="121"/>
    </location>
</feature>
<dbReference type="InterPro" id="IPR036236">
    <property type="entry name" value="Znf_C2H2_sf"/>
</dbReference>
<organism evidence="14 16">
    <name type="scientific">Halocaridina rubra</name>
    <name type="common">Hawaiian red shrimp</name>
    <dbReference type="NCBI Taxonomy" id="373956"/>
    <lineage>
        <taxon>Eukaryota</taxon>
        <taxon>Metazoa</taxon>
        <taxon>Ecdysozoa</taxon>
        <taxon>Arthropoda</taxon>
        <taxon>Crustacea</taxon>
        <taxon>Multicrustacea</taxon>
        <taxon>Malacostraca</taxon>
        <taxon>Eumalacostraca</taxon>
        <taxon>Eucarida</taxon>
        <taxon>Decapoda</taxon>
        <taxon>Pleocyemata</taxon>
        <taxon>Caridea</taxon>
        <taxon>Atyoidea</taxon>
        <taxon>Atyidae</taxon>
        <taxon>Halocaridina</taxon>
    </lineage>
</organism>
<dbReference type="FunFam" id="3.30.160.60:FF:000193">
    <property type="entry name" value="Zinc finger protein 300"/>
    <property type="match status" value="1"/>
</dbReference>